<comment type="caution">
    <text evidence="7">The sequence shown here is derived from an EMBL/GenBank/DDBJ whole genome shotgun (WGS) entry which is preliminary data.</text>
</comment>
<name>A0ABV8AEE5_9DEIO</name>
<evidence type="ECO:0000256" key="6">
    <source>
        <dbReference type="SAM" id="Phobius"/>
    </source>
</evidence>
<keyword evidence="5 6" id="KW-0472">Membrane</keyword>
<protein>
    <submittedName>
        <fullName evidence="7">LptF/LptG family permease</fullName>
    </submittedName>
</protein>
<feature type="transmembrane region" description="Helical" evidence="6">
    <location>
        <begin position="297"/>
        <end position="316"/>
    </location>
</feature>
<keyword evidence="2" id="KW-1003">Cell membrane</keyword>
<organism evidence="7 8">
    <name type="scientific">Deinococcus antarcticus</name>
    <dbReference type="NCBI Taxonomy" id="1298767"/>
    <lineage>
        <taxon>Bacteria</taxon>
        <taxon>Thermotogati</taxon>
        <taxon>Deinococcota</taxon>
        <taxon>Deinococci</taxon>
        <taxon>Deinococcales</taxon>
        <taxon>Deinococcaceae</taxon>
        <taxon>Deinococcus</taxon>
    </lineage>
</organism>
<feature type="transmembrane region" description="Helical" evidence="6">
    <location>
        <begin position="273"/>
        <end position="290"/>
    </location>
</feature>
<dbReference type="RefSeq" id="WP_380080565.1">
    <property type="nucleotide sequence ID" value="NZ_JBHRZF010000206.1"/>
</dbReference>
<evidence type="ECO:0000256" key="1">
    <source>
        <dbReference type="ARBA" id="ARBA00004651"/>
    </source>
</evidence>
<accession>A0ABV8AEE5</accession>
<comment type="subcellular location">
    <subcellularLocation>
        <location evidence="1">Cell membrane</location>
        <topology evidence="1">Multi-pass membrane protein</topology>
    </subcellularLocation>
</comment>
<reference evidence="8" key="1">
    <citation type="journal article" date="2019" name="Int. J. Syst. Evol. Microbiol.">
        <title>The Global Catalogue of Microorganisms (GCM) 10K type strain sequencing project: providing services to taxonomists for standard genome sequencing and annotation.</title>
        <authorList>
            <consortium name="The Broad Institute Genomics Platform"/>
            <consortium name="The Broad Institute Genome Sequencing Center for Infectious Disease"/>
            <person name="Wu L."/>
            <person name="Ma J."/>
        </authorList>
    </citation>
    <scope>NUCLEOTIDE SEQUENCE [LARGE SCALE GENOMIC DNA]</scope>
    <source>
        <strain evidence="8">CCTCC AB 2013263</strain>
    </source>
</reference>
<dbReference type="PANTHER" id="PTHR33529">
    <property type="entry name" value="SLR0882 PROTEIN-RELATED"/>
    <property type="match status" value="1"/>
</dbReference>
<evidence type="ECO:0000256" key="2">
    <source>
        <dbReference type="ARBA" id="ARBA00022475"/>
    </source>
</evidence>
<dbReference type="InterPro" id="IPR005495">
    <property type="entry name" value="LptG/LptF_permease"/>
</dbReference>
<evidence type="ECO:0000313" key="7">
    <source>
        <dbReference type="EMBL" id="MFC3862622.1"/>
    </source>
</evidence>
<dbReference type="Proteomes" id="UP001595748">
    <property type="component" value="Unassembled WGS sequence"/>
</dbReference>
<keyword evidence="3 6" id="KW-0812">Transmembrane</keyword>
<dbReference type="EMBL" id="JBHRZF010000206">
    <property type="protein sequence ID" value="MFC3862622.1"/>
    <property type="molecule type" value="Genomic_DNA"/>
</dbReference>
<sequence length="349" mass="38293">MPRTLPLYVMREILQMYAVGLALFMILQMTDVISATVGRALTAHATPLQFGTALLAYSPTLLSKTLVVAVPFSILLALSRLQKDSEVKAIAAAGVRPLNLIWPLMLPFALVGALVFWNAGTLMPAGLDRWEATWRTIYNMGQPIPSQDRYTYAPQGGLYYAGRVQSDAQGRTAQLYGVMVQRGTETLTAQSGTWDAQTRTWRLDAPWRTVPGEHPRQIMEGVTVPQNDTLKLPPPDPKKISNANLRAELQGGNLSGETKRVYQYTLASRFADSFTPLAFALAAGALGLLFRNRVAALGGLIVFVALFYVLWFYLMPQLARVGAVNPTLAAWTPSLLFLLIGAGLAWRLK</sequence>
<feature type="transmembrane region" description="Helical" evidence="6">
    <location>
        <begin position="328"/>
        <end position="346"/>
    </location>
</feature>
<keyword evidence="8" id="KW-1185">Reference proteome</keyword>
<feature type="transmembrane region" description="Helical" evidence="6">
    <location>
        <begin position="100"/>
        <end position="120"/>
    </location>
</feature>
<keyword evidence="4 6" id="KW-1133">Transmembrane helix</keyword>
<evidence type="ECO:0000256" key="5">
    <source>
        <dbReference type="ARBA" id="ARBA00023136"/>
    </source>
</evidence>
<dbReference type="PANTHER" id="PTHR33529:SF6">
    <property type="entry name" value="YJGP_YJGQ FAMILY PERMEASE"/>
    <property type="match status" value="1"/>
</dbReference>
<evidence type="ECO:0000313" key="8">
    <source>
        <dbReference type="Proteomes" id="UP001595748"/>
    </source>
</evidence>
<gene>
    <name evidence="7" type="ORF">ACFOPQ_17800</name>
</gene>
<evidence type="ECO:0000256" key="4">
    <source>
        <dbReference type="ARBA" id="ARBA00022989"/>
    </source>
</evidence>
<evidence type="ECO:0000256" key="3">
    <source>
        <dbReference type="ARBA" id="ARBA00022692"/>
    </source>
</evidence>
<feature type="transmembrane region" description="Helical" evidence="6">
    <location>
        <begin position="61"/>
        <end position="79"/>
    </location>
</feature>
<dbReference type="Pfam" id="PF03739">
    <property type="entry name" value="LptF_LptG"/>
    <property type="match status" value="1"/>
</dbReference>
<proteinExistence type="predicted"/>